<name>A0A433A0L2_9FUNG</name>
<sequence>MFGVARYVVLGARKSYPAPLATDGEIPKWERQNKKNVVTSSIWVEHHESLLKISAESKINEVVNKRKIENIARTATSAAAEVSYGQNKHEISKRPRVDVNAENDDEDNDGVWPSDSFGAKSFNEETGSYYDEDSDEISERIRPFDATSTSATGEKHTYSKVLAVHYAGESLTSVSNVGPCASLPRAKQFLSDADVQKLRQKAANVIMTESQLNSSVKAFLEALMLSNIVSLQEISKSKRANGTAGIYALLCQRLQEGPHQLMQKEIIPTEAINRNVADVRELCAQLEHVLQRSEDDVDHQLTLLP</sequence>
<dbReference type="AlphaFoldDB" id="A0A433A0L2"/>
<comment type="caution">
    <text evidence="1">The sequence shown here is derived from an EMBL/GenBank/DDBJ whole genome shotgun (WGS) entry which is preliminary data.</text>
</comment>
<accession>A0A433A0L2</accession>
<evidence type="ECO:0000313" key="2">
    <source>
        <dbReference type="Proteomes" id="UP000268093"/>
    </source>
</evidence>
<gene>
    <name evidence="1" type="ORF">BC936DRAFT_142256</name>
</gene>
<organism evidence="1 2">
    <name type="scientific">Jimgerdemannia flammicorona</name>
    <dbReference type="NCBI Taxonomy" id="994334"/>
    <lineage>
        <taxon>Eukaryota</taxon>
        <taxon>Fungi</taxon>
        <taxon>Fungi incertae sedis</taxon>
        <taxon>Mucoromycota</taxon>
        <taxon>Mucoromycotina</taxon>
        <taxon>Endogonomycetes</taxon>
        <taxon>Endogonales</taxon>
        <taxon>Endogonaceae</taxon>
        <taxon>Jimgerdemannia</taxon>
    </lineage>
</organism>
<reference evidence="1 2" key="1">
    <citation type="journal article" date="2018" name="New Phytol.">
        <title>Phylogenomics of Endogonaceae and evolution of mycorrhizas within Mucoromycota.</title>
        <authorList>
            <person name="Chang Y."/>
            <person name="Desiro A."/>
            <person name="Na H."/>
            <person name="Sandor L."/>
            <person name="Lipzen A."/>
            <person name="Clum A."/>
            <person name="Barry K."/>
            <person name="Grigoriev I.V."/>
            <person name="Martin F.M."/>
            <person name="Stajich J.E."/>
            <person name="Smith M.E."/>
            <person name="Bonito G."/>
            <person name="Spatafora J.W."/>
        </authorList>
    </citation>
    <scope>NUCLEOTIDE SEQUENCE [LARGE SCALE GENOMIC DNA]</scope>
    <source>
        <strain evidence="1 2">GMNB39</strain>
    </source>
</reference>
<dbReference type="OrthoDB" id="2379882at2759"/>
<dbReference type="Proteomes" id="UP000268093">
    <property type="component" value="Unassembled WGS sequence"/>
</dbReference>
<evidence type="ECO:0000313" key="1">
    <source>
        <dbReference type="EMBL" id="RUO96287.1"/>
    </source>
</evidence>
<dbReference type="EMBL" id="RBNI01022134">
    <property type="protein sequence ID" value="RUO96287.1"/>
    <property type="molecule type" value="Genomic_DNA"/>
</dbReference>
<proteinExistence type="predicted"/>
<protein>
    <submittedName>
        <fullName evidence="1">Uncharacterized protein</fullName>
    </submittedName>
</protein>
<keyword evidence="2" id="KW-1185">Reference proteome</keyword>